<dbReference type="RefSeq" id="XP_009166822.1">
    <property type="nucleotide sequence ID" value="XM_009168558.1"/>
</dbReference>
<dbReference type="Proteomes" id="UP000054324">
    <property type="component" value="Unassembled WGS sequence"/>
</dbReference>
<dbReference type="InterPro" id="IPR018490">
    <property type="entry name" value="cNMP-bd_dom_sf"/>
</dbReference>
<evidence type="ECO:0000313" key="2">
    <source>
        <dbReference type="EMBL" id="KER29487.1"/>
    </source>
</evidence>
<keyword evidence="3" id="KW-1185">Reference proteome</keyword>
<protein>
    <recommendedName>
        <fullName evidence="1">Cyclic nucleotide-binding domain-containing protein</fullName>
    </recommendedName>
</protein>
<accession>A0A074ZUG4</accession>
<dbReference type="InterPro" id="IPR000595">
    <property type="entry name" value="cNMP-bd_dom"/>
</dbReference>
<feature type="non-terminal residue" evidence="2">
    <location>
        <position position="449"/>
    </location>
</feature>
<dbReference type="CTD" id="20327533"/>
<reference evidence="2 3" key="1">
    <citation type="submission" date="2013-11" db="EMBL/GenBank/DDBJ databases">
        <title>Opisthorchis viverrini - life in the bile duct.</title>
        <authorList>
            <person name="Young N.D."/>
            <person name="Nagarajan N."/>
            <person name="Lin S.J."/>
            <person name="Korhonen P.K."/>
            <person name="Jex A.R."/>
            <person name="Hall R.S."/>
            <person name="Safavi-Hemami H."/>
            <person name="Kaewkong W."/>
            <person name="Bertrand D."/>
            <person name="Gao S."/>
            <person name="Seet Q."/>
            <person name="Wongkham S."/>
            <person name="Teh B.T."/>
            <person name="Wongkham C."/>
            <person name="Intapan P.M."/>
            <person name="Maleewong W."/>
            <person name="Yang X."/>
            <person name="Hu M."/>
            <person name="Wang Z."/>
            <person name="Hofmann A."/>
            <person name="Sternberg P.W."/>
            <person name="Tan P."/>
            <person name="Wang J."/>
            <person name="Gasser R.B."/>
        </authorList>
    </citation>
    <scope>NUCLEOTIDE SEQUENCE [LARGE SCALE GENOMIC DNA]</scope>
</reference>
<dbReference type="SUPFAM" id="SSF51206">
    <property type="entry name" value="cAMP-binding domain-like"/>
    <property type="match status" value="1"/>
</dbReference>
<dbReference type="OrthoDB" id="63267at2759"/>
<organism evidence="2 3">
    <name type="scientific">Opisthorchis viverrini</name>
    <name type="common">Southeast Asian liver fluke</name>
    <dbReference type="NCBI Taxonomy" id="6198"/>
    <lineage>
        <taxon>Eukaryota</taxon>
        <taxon>Metazoa</taxon>
        <taxon>Spiralia</taxon>
        <taxon>Lophotrochozoa</taxon>
        <taxon>Platyhelminthes</taxon>
        <taxon>Trematoda</taxon>
        <taxon>Digenea</taxon>
        <taxon>Opisthorchiida</taxon>
        <taxon>Opisthorchiata</taxon>
        <taxon>Opisthorchiidae</taxon>
        <taxon>Opisthorchis</taxon>
    </lineage>
</organism>
<evidence type="ECO:0000313" key="3">
    <source>
        <dbReference type="Proteomes" id="UP000054324"/>
    </source>
</evidence>
<dbReference type="PROSITE" id="PS50042">
    <property type="entry name" value="CNMP_BINDING_3"/>
    <property type="match status" value="1"/>
</dbReference>
<dbReference type="EMBL" id="KL596678">
    <property type="protein sequence ID" value="KER29487.1"/>
    <property type="molecule type" value="Genomic_DNA"/>
</dbReference>
<dbReference type="GeneID" id="20327533"/>
<dbReference type="KEGG" id="ovi:T265_13366"/>
<dbReference type="AlphaFoldDB" id="A0A074ZUG4"/>
<feature type="domain" description="Cyclic nucleotide-binding" evidence="1">
    <location>
        <begin position="408"/>
        <end position="449"/>
    </location>
</feature>
<name>A0A074ZUG4_OPIVI</name>
<gene>
    <name evidence="2" type="ORF">T265_13366</name>
</gene>
<dbReference type="STRING" id="6198.A0A074ZUG4"/>
<dbReference type="InterPro" id="IPR014710">
    <property type="entry name" value="RmlC-like_jellyroll"/>
</dbReference>
<sequence>MFPTQISQGFTQSDEMKVLSDEASNKVPFICVARKRNPSRSQFGSSSSPSVRSHLIRNECDGVQSDGPALNTSTNKELNLTKDASDALVYQKKCQNSKSKSVTRVNVEAAPKCVLQLQRSNQPSIVTKSEMDPFVPEASEMSQHTSATRDLPVSNLHLPLQPEQRQGFSNAHKRSSLRYIDSSLTGNPIKIKNVQFEPHHNEDFSSSWPRQQISDVKELYGKLAQKDEEIRQRDIRIHELQEIILEHNQLLSRLTGVRWNEERPFLRNAVINLEQHSRTSPAGLVTSDTNSSGYGQGTFVEKTSVFPQSSVHHNFLEELPMTAWPVHRGTAASAMQTYTAAEKRGNSTRNTKPFHPFKLPKRRKRYAISGESSQYLLTPSSQLAQLPKFTKSDRTKQLITQAILENDFMKHLDSWQISEMIDSMCPLRCARLSWIIQEGEIGSVVYVLE</sequence>
<evidence type="ECO:0000259" key="1">
    <source>
        <dbReference type="PROSITE" id="PS50042"/>
    </source>
</evidence>
<dbReference type="Gene3D" id="2.60.120.10">
    <property type="entry name" value="Jelly Rolls"/>
    <property type="match status" value="1"/>
</dbReference>
<proteinExistence type="predicted"/>